<protein>
    <submittedName>
        <fullName evidence="1">Uncharacterized protein</fullName>
    </submittedName>
</protein>
<reference evidence="2" key="1">
    <citation type="submission" date="2016-05" db="EMBL/GenBank/DDBJ databases">
        <authorList>
            <person name="Holder M.E."/>
            <person name="Ajami N.J."/>
            <person name="Petrosino J.F."/>
        </authorList>
    </citation>
    <scope>NUCLEOTIDE SEQUENCE [LARGE SCALE GENOMIC DNA]</scope>
    <source>
        <strain evidence="2">ATCC 700696</strain>
    </source>
</reference>
<gene>
    <name evidence="1" type="ORF">AXF17_05270</name>
</gene>
<name>A0A223ASD2_9FIRM</name>
<dbReference type="RefSeq" id="WP_094234131.1">
    <property type="nucleotide sequence ID" value="NZ_CP016199.1"/>
</dbReference>
<evidence type="ECO:0000313" key="1">
    <source>
        <dbReference type="EMBL" id="ASS37898.1"/>
    </source>
</evidence>
<dbReference type="Proteomes" id="UP000214689">
    <property type="component" value="Chromosome"/>
</dbReference>
<dbReference type="EMBL" id="CP016199">
    <property type="protein sequence ID" value="ASS37898.1"/>
    <property type="molecule type" value="Genomic_DNA"/>
</dbReference>
<evidence type="ECO:0000313" key="2">
    <source>
        <dbReference type="Proteomes" id="UP000214689"/>
    </source>
</evidence>
<accession>A0A223ASD2</accession>
<sequence>MLALISPSLITMPLAQKSIGAADRSLSIQITQSTAQIELLDSQISGKLVRVIYKMLKDDVEFNLD</sequence>
<dbReference type="AlphaFoldDB" id="A0A223ASD2"/>
<organism evidence="1 2">
    <name type="scientific">Mogibacterium pumilum</name>
    <dbReference type="NCBI Taxonomy" id="86332"/>
    <lineage>
        <taxon>Bacteria</taxon>
        <taxon>Bacillati</taxon>
        <taxon>Bacillota</taxon>
        <taxon>Clostridia</taxon>
        <taxon>Peptostreptococcales</taxon>
        <taxon>Anaerovoracaceae</taxon>
        <taxon>Mogibacterium</taxon>
    </lineage>
</organism>
<keyword evidence="2" id="KW-1185">Reference proteome</keyword>
<proteinExistence type="predicted"/>